<feature type="transmembrane region" description="Helical" evidence="13">
    <location>
        <begin position="177"/>
        <end position="200"/>
    </location>
</feature>
<comment type="cofactor">
    <cofactor evidence="1">
        <name>Zn(2+)</name>
        <dbReference type="ChEBI" id="CHEBI:29105"/>
    </cofactor>
</comment>
<keyword evidence="4" id="KW-1003">Cell membrane</keyword>
<evidence type="ECO:0000256" key="4">
    <source>
        <dbReference type="ARBA" id="ARBA00022475"/>
    </source>
</evidence>
<evidence type="ECO:0000256" key="5">
    <source>
        <dbReference type="ARBA" id="ARBA00022670"/>
    </source>
</evidence>
<comment type="caution">
    <text evidence="15">The sequence shown here is derived from an EMBL/GenBank/DDBJ whole genome shotgun (WGS) entry which is preliminary data.</text>
</comment>
<dbReference type="InterPro" id="IPR052348">
    <property type="entry name" value="Metallopeptidase_M50B"/>
</dbReference>
<comment type="subcellular location">
    <subcellularLocation>
        <location evidence="2">Cell membrane</location>
        <topology evidence="2">Multi-pass membrane protein</topology>
    </subcellularLocation>
</comment>
<keyword evidence="5 15" id="KW-0645">Protease</keyword>
<evidence type="ECO:0000256" key="8">
    <source>
        <dbReference type="ARBA" id="ARBA00022801"/>
    </source>
</evidence>
<proteinExistence type="inferred from homology"/>
<dbReference type="PANTHER" id="PTHR35864:SF1">
    <property type="entry name" value="ZINC METALLOPROTEASE YWHC-RELATED"/>
    <property type="match status" value="1"/>
</dbReference>
<evidence type="ECO:0000313" key="15">
    <source>
        <dbReference type="EMBL" id="PIS40497.1"/>
    </source>
</evidence>
<dbReference type="Pfam" id="PF02163">
    <property type="entry name" value="Peptidase_M50"/>
    <property type="match status" value="1"/>
</dbReference>
<dbReference type="PANTHER" id="PTHR35864">
    <property type="entry name" value="ZINC METALLOPROTEASE MJ0611-RELATED"/>
    <property type="match status" value="1"/>
</dbReference>
<feature type="transmembrane region" description="Helical" evidence="13">
    <location>
        <begin position="128"/>
        <end position="149"/>
    </location>
</feature>
<sequence length="211" mass="23222">MLPLSYLLAGQPLEALASLLAIIIAITVHEFSHAFVSLLQGDSTAEIEGRVTLNPLSHVDPWGLLALIFLGFGWGKPVPFNPYNLKFKRWGPALVSLAGPFSNLIGVVVFGIALRLVLQFGHLPMDNLLITFLFLLVVFNIILMLFNLLPIPPLDGSKLLNLLPRQFEGVIQFFNKYGFVILIAIILFGQQYLGAIFGYVERGILGLIIPA</sequence>
<dbReference type="EMBL" id="PEXW01000067">
    <property type="protein sequence ID" value="PIS40497.1"/>
    <property type="molecule type" value="Genomic_DNA"/>
</dbReference>
<dbReference type="CDD" id="cd06158">
    <property type="entry name" value="S2P-M50_like_1"/>
    <property type="match status" value="1"/>
</dbReference>
<protein>
    <submittedName>
        <fullName evidence="15">Site-2 protease family protein</fullName>
    </submittedName>
</protein>
<dbReference type="GO" id="GO:0008237">
    <property type="term" value="F:metallopeptidase activity"/>
    <property type="evidence" value="ECO:0007669"/>
    <property type="project" value="UniProtKB-KW"/>
</dbReference>
<evidence type="ECO:0000256" key="12">
    <source>
        <dbReference type="ARBA" id="ARBA00023136"/>
    </source>
</evidence>
<evidence type="ECO:0000256" key="9">
    <source>
        <dbReference type="ARBA" id="ARBA00022833"/>
    </source>
</evidence>
<gene>
    <name evidence="15" type="ORF">COT26_03180</name>
</gene>
<evidence type="ECO:0000256" key="2">
    <source>
        <dbReference type="ARBA" id="ARBA00004651"/>
    </source>
</evidence>
<organism evidence="15 16">
    <name type="scientific">Candidatus Kerfeldbacteria bacterium CG08_land_8_20_14_0_20_43_14</name>
    <dbReference type="NCBI Taxonomy" id="2014246"/>
    <lineage>
        <taxon>Bacteria</taxon>
        <taxon>Candidatus Kerfeldiibacteriota</taxon>
    </lineage>
</organism>
<comment type="similarity">
    <text evidence="3">Belongs to the peptidase M50B family.</text>
</comment>
<evidence type="ECO:0000256" key="1">
    <source>
        <dbReference type="ARBA" id="ARBA00001947"/>
    </source>
</evidence>
<keyword evidence="12 13" id="KW-0472">Membrane</keyword>
<keyword evidence="9" id="KW-0862">Zinc</keyword>
<dbReference type="GO" id="GO:0006508">
    <property type="term" value="P:proteolysis"/>
    <property type="evidence" value="ECO:0007669"/>
    <property type="project" value="UniProtKB-KW"/>
</dbReference>
<feature type="transmembrane region" description="Helical" evidence="13">
    <location>
        <begin position="94"/>
        <end position="116"/>
    </location>
</feature>
<feature type="domain" description="Peptidase M50" evidence="14">
    <location>
        <begin position="128"/>
        <end position="184"/>
    </location>
</feature>
<accession>A0A2H0YPS8</accession>
<dbReference type="Proteomes" id="UP000236845">
    <property type="component" value="Unassembled WGS sequence"/>
</dbReference>
<dbReference type="GO" id="GO:0046872">
    <property type="term" value="F:metal ion binding"/>
    <property type="evidence" value="ECO:0007669"/>
    <property type="project" value="UniProtKB-KW"/>
</dbReference>
<dbReference type="InterPro" id="IPR008915">
    <property type="entry name" value="Peptidase_M50"/>
</dbReference>
<evidence type="ECO:0000256" key="11">
    <source>
        <dbReference type="ARBA" id="ARBA00023049"/>
    </source>
</evidence>
<evidence type="ECO:0000256" key="7">
    <source>
        <dbReference type="ARBA" id="ARBA00022723"/>
    </source>
</evidence>
<evidence type="ECO:0000313" key="16">
    <source>
        <dbReference type="Proteomes" id="UP000236845"/>
    </source>
</evidence>
<dbReference type="AlphaFoldDB" id="A0A2H0YPS8"/>
<dbReference type="GO" id="GO:0005886">
    <property type="term" value="C:plasma membrane"/>
    <property type="evidence" value="ECO:0007669"/>
    <property type="project" value="UniProtKB-SubCell"/>
</dbReference>
<name>A0A2H0YPS8_9BACT</name>
<keyword evidence="6 13" id="KW-0812">Transmembrane</keyword>
<evidence type="ECO:0000259" key="14">
    <source>
        <dbReference type="Pfam" id="PF02163"/>
    </source>
</evidence>
<evidence type="ECO:0000256" key="13">
    <source>
        <dbReference type="SAM" id="Phobius"/>
    </source>
</evidence>
<keyword evidence="10 13" id="KW-1133">Transmembrane helix</keyword>
<evidence type="ECO:0000256" key="6">
    <source>
        <dbReference type="ARBA" id="ARBA00022692"/>
    </source>
</evidence>
<evidence type="ECO:0000256" key="10">
    <source>
        <dbReference type="ARBA" id="ARBA00022989"/>
    </source>
</evidence>
<keyword evidence="11" id="KW-0482">Metalloprotease</keyword>
<keyword evidence="7" id="KW-0479">Metal-binding</keyword>
<keyword evidence="8" id="KW-0378">Hydrolase</keyword>
<feature type="transmembrane region" description="Helical" evidence="13">
    <location>
        <begin position="51"/>
        <end position="74"/>
    </location>
</feature>
<evidence type="ECO:0000256" key="3">
    <source>
        <dbReference type="ARBA" id="ARBA00007931"/>
    </source>
</evidence>
<dbReference type="InterPro" id="IPR044537">
    <property type="entry name" value="Rip2-like"/>
</dbReference>
<reference evidence="16" key="1">
    <citation type="submission" date="2017-09" db="EMBL/GenBank/DDBJ databases">
        <title>Depth-based differentiation of microbial function through sediment-hosted aquifers and enrichment of novel symbionts in the deep terrestrial subsurface.</title>
        <authorList>
            <person name="Probst A.J."/>
            <person name="Ladd B."/>
            <person name="Jarett J.K."/>
            <person name="Geller-Mcgrath D.E."/>
            <person name="Sieber C.M.K."/>
            <person name="Emerson J.B."/>
            <person name="Anantharaman K."/>
            <person name="Thomas B.C."/>
            <person name="Malmstrom R."/>
            <person name="Stieglmeier M."/>
            <person name="Klingl A."/>
            <person name="Woyke T."/>
            <person name="Ryan C.M."/>
            <person name="Banfield J.F."/>
        </authorList>
    </citation>
    <scope>NUCLEOTIDE SEQUENCE [LARGE SCALE GENOMIC DNA]</scope>
</reference>
<feature type="transmembrane region" description="Helical" evidence="13">
    <location>
        <begin position="15"/>
        <end position="39"/>
    </location>
</feature>